<dbReference type="InterPro" id="IPR000182">
    <property type="entry name" value="GNAT_dom"/>
</dbReference>
<dbReference type="PROSITE" id="PS51186">
    <property type="entry name" value="GNAT"/>
    <property type="match status" value="1"/>
</dbReference>
<dbReference type="RefSeq" id="WP_338750722.1">
    <property type="nucleotide sequence ID" value="NZ_CP144913.1"/>
</dbReference>
<dbReference type="CDD" id="cd04301">
    <property type="entry name" value="NAT_SF"/>
    <property type="match status" value="1"/>
</dbReference>
<sequence>MSDLLRGITTGSRAAVRTRIEPPPAHGPRLTDTVGEVLAIDEATVRMSTRTGEVTLRRDLVVAARTIPPKPTRRGAPHRAIGIEDLHLVMTKGQPGSTQAWLGAHEGGWLLRAGGGWTGRSNSALPLGDPGIPLPQAVDAVEAWYTERDLTPLVMLPRPKGAATADDPLGALLLERAWTEDHPADVLTSRTDVLLAGAAPPAPAGLTVRSRDHADETWLAGGSPRLREHLDAAKEVLALPQRQVFLTAVDGEGGTAGVVRVALDDGWAGIFGLYVAPAHRRRGVARWLTQQAAGAALDSGASLTYLQVEPSNPAAQQLYRALGMQQHHDYVYLARPRPRTTA</sequence>
<dbReference type="InterPro" id="IPR016181">
    <property type="entry name" value="Acyl_CoA_acyltransferase"/>
</dbReference>
<proteinExistence type="predicted"/>
<dbReference type="Proteomes" id="UP001382727">
    <property type="component" value="Chromosome"/>
</dbReference>
<accession>A0ABZ2MJ56</accession>
<dbReference type="Gene3D" id="3.40.630.30">
    <property type="match status" value="1"/>
</dbReference>
<keyword evidence="3" id="KW-1185">Reference proteome</keyword>
<protein>
    <submittedName>
        <fullName evidence="2">GNAT family N-acetyltransferase</fullName>
    </submittedName>
</protein>
<organism evidence="2 3">
    <name type="scientific">Janibacter alittae</name>
    <dbReference type="NCBI Taxonomy" id="3115209"/>
    <lineage>
        <taxon>Bacteria</taxon>
        <taxon>Bacillati</taxon>
        <taxon>Actinomycetota</taxon>
        <taxon>Actinomycetes</taxon>
        <taxon>Micrococcales</taxon>
        <taxon>Intrasporangiaceae</taxon>
        <taxon>Janibacter</taxon>
    </lineage>
</organism>
<gene>
    <name evidence="2" type="ORF">V1351_03410</name>
</gene>
<reference evidence="2 3" key="1">
    <citation type="submission" date="2024-02" db="EMBL/GenBank/DDBJ databases">
        <title>Janibacter sp. nov., isolated from gut of marine sandworm.</title>
        <authorList>
            <person name="Kim B."/>
            <person name="Jun M.O."/>
            <person name="Shin N.-R."/>
        </authorList>
    </citation>
    <scope>NUCLEOTIDE SEQUENCE [LARGE SCALE GENOMIC DNA]</scope>
    <source>
        <strain evidence="2 3">A1S7</strain>
    </source>
</reference>
<evidence type="ECO:0000313" key="2">
    <source>
        <dbReference type="EMBL" id="WXB77124.1"/>
    </source>
</evidence>
<evidence type="ECO:0000313" key="3">
    <source>
        <dbReference type="Proteomes" id="UP001382727"/>
    </source>
</evidence>
<evidence type="ECO:0000259" key="1">
    <source>
        <dbReference type="PROSITE" id="PS51186"/>
    </source>
</evidence>
<name>A0ABZ2MJ56_9MICO</name>
<dbReference type="EMBL" id="CP144913">
    <property type="protein sequence ID" value="WXB77124.1"/>
    <property type="molecule type" value="Genomic_DNA"/>
</dbReference>
<feature type="domain" description="N-acetyltransferase" evidence="1">
    <location>
        <begin position="206"/>
        <end position="338"/>
    </location>
</feature>
<dbReference type="PANTHER" id="PTHR43072">
    <property type="entry name" value="N-ACETYLTRANSFERASE"/>
    <property type="match status" value="1"/>
</dbReference>
<dbReference type="PANTHER" id="PTHR43072:SF60">
    <property type="entry name" value="L-2,4-DIAMINOBUTYRIC ACID ACETYLTRANSFERASE"/>
    <property type="match status" value="1"/>
</dbReference>
<dbReference type="Pfam" id="PF24553">
    <property type="entry name" value="Rv0428c_C"/>
    <property type="match status" value="1"/>
</dbReference>
<dbReference type="InterPro" id="IPR056935">
    <property type="entry name" value="Rv0428c-like_C"/>
</dbReference>
<dbReference type="SUPFAM" id="SSF55729">
    <property type="entry name" value="Acyl-CoA N-acyltransferases (Nat)"/>
    <property type="match status" value="1"/>
</dbReference>